<accession>A0A345UDR4</accession>
<organism evidence="2">
    <name type="scientific">Pseudoniphargus longipes</name>
    <dbReference type="NCBI Taxonomy" id="2211511"/>
    <lineage>
        <taxon>Eukaryota</taxon>
        <taxon>Metazoa</taxon>
        <taxon>Ecdysozoa</taxon>
        <taxon>Arthropoda</taxon>
        <taxon>Crustacea</taxon>
        <taxon>Multicrustacea</taxon>
        <taxon>Malacostraca</taxon>
        <taxon>Eumalacostraca</taxon>
        <taxon>Peracarida</taxon>
        <taxon>Amphipoda</taxon>
        <taxon>Senticaudata</taxon>
        <taxon>Gammarida</taxon>
        <taxon>Crangonyctidira</taxon>
        <taxon>Allocrangonyctoidea</taxon>
        <taxon>Allocrangonyctidae</taxon>
        <taxon>Pseudoniphargus</taxon>
    </lineage>
</organism>
<dbReference type="EMBL" id="MH592129">
    <property type="protein sequence ID" value="AXI98600.1"/>
    <property type="molecule type" value="Genomic_DNA"/>
</dbReference>
<protein>
    <submittedName>
        <fullName evidence="2">ATP synthase F0 subunit 8</fullName>
    </submittedName>
</protein>
<dbReference type="AlphaFoldDB" id="A0A345UDR4"/>
<evidence type="ECO:0000313" key="2">
    <source>
        <dbReference type="EMBL" id="AXI98600.1"/>
    </source>
</evidence>
<evidence type="ECO:0000256" key="1">
    <source>
        <dbReference type="SAM" id="Phobius"/>
    </source>
</evidence>
<keyword evidence="1" id="KW-0472">Membrane</keyword>
<keyword evidence="1" id="KW-1133">Transmembrane helix</keyword>
<feature type="transmembrane region" description="Helical" evidence="1">
    <location>
        <begin position="6"/>
        <end position="29"/>
    </location>
</feature>
<reference evidence="2" key="1">
    <citation type="journal article" date="2018" name="Mol. Phylogenet. Evol.">
        <title>Species delimitation and mitogenome phylogenetics in the subterranean genus Pseudoniphargus (Crustacea: Amphipoda).</title>
        <authorList>
            <person name="Stokkan M."/>
            <person name="Jurado-Rivera J.A."/>
            <person name="Oromi P."/>
            <person name="Juan C."/>
            <person name="Jaume D."/>
            <person name="Pons J."/>
        </authorList>
    </citation>
    <scope>NUCLEOTIDE SEQUENCE</scope>
</reference>
<name>A0A345UDR4_9CRUS</name>
<sequence length="52" mass="6475">MPQMAPIMWLFLFFIFLMLTYFLSSYLFFLWSIKTTSSINTINPQMNFHWKW</sequence>
<geneLocation type="mitochondrion" evidence="2"/>
<proteinExistence type="predicted"/>
<keyword evidence="1" id="KW-0812">Transmembrane</keyword>
<keyword evidence="2" id="KW-0496">Mitochondrion</keyword>
<gene>
    <name evidence="2" type="primary">atp8</name>
</gene>